<evidence type="ECO:0000256" key="3">
    <source>
        <dbReference type="ARBA" id="ARBA00022475"/>
    </source>
</evidence>
<protein>
    <recommendedName>
        <fullName evidence="8">Polysaccharide chain length determinant N-terminal domain-containing protein</fullName>
    </recommendedName>
</protein>
<evidence type="ECO:0000256" key="6">
    <source>
        <dbReference type="ARBA" id="ARBA00023136"/>
    </source>
</evidence>
<feature type="domain" description="Polysaccharide chain length determinant N-terminal" evidence="8">
    <location>
        <begin position="5"/>
        <end position="75"/>
    </location>
</feature>
<evidence type="ECO:0000256" key="5">
    <source>
        <dbReference type="ARBA" id="ARBA00022989"/>
    </source>
</evidence>
<evidence type="ECO:0000313" key="10">
    <source>
        <dbReference type="Proteomes" id="UP000191448"/>
    </source>
</evidence>
<feature type="transmembrane region" description="Helical" evidence="7">
    <location>
        <begin position="21"/>
        <end position="43"/>
    </location>
</feature>
<feature type="transmembrane region" description="Helical" evidence="7">
    <location>
        <begin position="175"/>
        <end position="195"/>
    </location>
</feature>
<evidence type="ECO:0000313" key="9">
    <source>
        <dbReference type="EMBL" id="OPX50383.1"/>
    </source>
</evidence>
<dbReference type="InterPro" id="IPR050445">
    <property type="entry name" value="Bact_polysacc_biosynth/exp"/>
</dbReference>
<evidence type="ECO:0000256" key="7">
    <source>
        <dbReference type="SAM" id="Phobius"/>
    </source>
</evidence>
<evidence type="ECO:0000256" key="4">
    <source>
        <dbReference type="ARBA" id="ARBA00022692"/>
    </source>
</evidence>
<gene>
    <name evidence="9" type="ORF">CLTHE_02400</name>
</gene>
<comment type="similarity">
    <text evidence="2">Belongs to the CpsC/CapA family.</text>
</comment>
<dbReference type="AlphaFoldDB" id="A0A1V4SZW2"/>
<evidence type="ECO:0000256" key="1">
    <source>
        <dbReference type="ARBA" id="ARBA00004651"/>
    </source>
</evidence>
<dbReference type="GO" id="GO:0004713">
    <property type="term" value="F:protein tyrosine kinase activity"/>
    <property type="evidence" value="ECO:0007669"/>
    <property type="project" value="TreeGrafter"/>
</dbReference>
<dbReference type="Pfam" id="PF02706">
    <property type="entry name" value="Wzz"/>
    <property type="match status" value="1"/>
</dbReference>
<accession>A0A1V4SZW2</accession>
<keyword evidence="4 7" id="KW-0812">Transmembrane</keyword>
<name>A0A1V4SZW2_9CLOT</name>
<dbReference type="PANTHER" id="PTHR32309:SF13">
    <property type="entry name" value="FERRIC ENTEROBACTIN TRANSPORT PROTEIN FEPE"/>
    <property type="match status" value="1"/>
</dbReference>
<evidence type="ECO:0000256" key="2">
    <source>
        <dbReference type="ARBA" id="ARBA00006683"/>
    </source>
</evidence>
<proteinExistence type="inferred from homology"/>
<dbReference type="Proteomes" id="UP000191448">
    <property type="component" value="Unassembled WGS sequence"/>
</dbReference>
<sequence>MQNKEVEIKELLNILKRKYKIIFGITFLIFIISILINFFVMGIDYNAKVKLTVGNINSAKIGKDSTKMYQSIIKSYLGNDIERKMIEKAINNSKLNVNVEDVIKNITIDPSVYSSTFDIDYTNKNKNQAIDVVEAVAATMINDGTEYSKRYGDITNVNMEERLFCSKKAVINQRALNVVLITSIGFVLVLGIVFLREINYDKNKIGGLEK</sequence>
<reference evidence="9 10" key="1">
    <citation type="submission" date="2016-02" db="EMBL/GenBank/DDBJ databases">
        <title>Genome sequence of Clostridium thermobutyricum DSM 4928.</title>
        <authorList>
            <person name="Poehlein A."/>
            <person name="Daniel R."/>
        </authorList>
    </citation>
    <scope>NUCLEOTIDE SEQUENCE [LARGE SCALE GENOMIC DNA]</scope>
    <source>
        <strain evidence="9 10">DSM 4928</strain>
    </source>
</reference>
<keyword evidence="6 7" id="KW-0472">Membrane</keyword>
<comment type="subcellular location">
    <subcellularLocation>
        <location evidence="1">Cell membrane</location>
        <topology evidence="1">Multi-pass membrane protein</topology>
    </subcellularLocation>
</comment>
<dbReference type="GO" id="GO:0005886">
    <property type="term" value="C:plasma membrane"/>
    <property type="evidence" value="ECO:0007669"/>
    <property type="project" value="UniProtKB-SubCell"/>
</dbReference>
<organism evidence="9 10">
    <name type="scientific">Clostridium thermobutyricum DSM 4928</name>
    <dbReference type="NCBI Taxonomy" id="1121339"/>
    <lineage>
        <taxon>Bacteria</taxon>
        <taxon>Bacillati</taxon>
        <taxon>Bacillota</taxon>
        <taxon>Clostridia</taxon>
        <taxon>Eubacteriales</taxon>
        <taxon>Clostridiaceae</taxon>
        <taxon>Clostridium</taxon>
    </lineage>
</organism>
<comment type="caution">
    <text evidence="9">The sequence shown here is derived from an EMBL/GenBank/DDBJ whole genome shotgun (WGS) entry which is preliminary data.</text>
</comment>
<dbReference type="RefSeq" id="WP_080021627.1">
    <property type="nucleotide sequence ID" value="NZ_LTAY01000015.1"/>
</dbReference>
<keyword evidence="3" id="KW-1003">Cell membrane</keyword>
<dbReference type="EMBL" id="LTAY01000015">
    <property type="protein sequence ID" value="OPX50383.1"/>
    <property type="molecule type" value="Genomic_DNA"/>
</dbReference>
<dbReference type="PANTHER" id="PTHR32309">
    <property type="entry name" value="TYROSINE-PROTEIN KINASE"/>
    <property type="match status" value="1"/>
</dbReference>
<evidence type="ECO:0000259" key="8">
    <source>
        <dbReference type="Pfam" id="PF02706"/>
    </source>
</evidence>
<dbReference type="InterPro" id="IPR003856">
    <property type="entry name" value="LPS_length_determ_N"/>
</dbReference>
<keyword evidence="5 7" id="KW-1133">Transmembrane helix</keyword>